<keyword evidence="2" id="KW-0489">Methyltransferase</keyword>
<feature type="transmembrane region" description="Helical" evidence="1">
    <location>
        <begin position="311"/>
        <end position="334"/>
    </location>
</feature>
<feature type="transmembrane region" description="Helical" evidence="1">
    <location>
        <begin position="230"/>
        <end position="253"/>
    </location>
</feature>
<dbReference type="Proteomes" id="UP000583556">
    <property type="component" value="Unassembled WGS sequence"/>
</dbReference>
<evidence type="ECO:0000313" key="2">
    <source>
        <dbReference type="EMBL" id="NML92594.1"/>
    </source>
</evidence>
<proteinExistence type="predicted"/>
<gene>
    <name evidence="2" type="ORF">HHL27_02775</name>
</gene>
<sequence>MSMSPPIPASRPPSDISAGVGLCGVAGLLFWLMVCREWPAIVDAFGLPGPRAKLDGANAALLALLFSGVPMVLWSLLVDKVHRRPSTGIDWDNPKPLREIAQISITKIAGLWATWALIAFIYCLGRWYWRGPYLFAMDMLEIAGPVMIVLSVPYVLWLDRVLVEPRDGAWHFGAMLLGREPFSKAEVAHHLRGWAVKGFFCAFMISILPMGFMGVVAFDWNAAWHLGPVVMTNVMIETMFMIDVQIAMVGYLLTMKPLDAQIRTANPYLGGWVAALICYPPFILMGGGDVLDYRPHSAEWDYWLAGHTTLLWVWGATMVILTAIYAWATVAFGLRFSNLTYRGILTNGPYAFTRHPAYLSKNSFWWLTSMPYLATSGSMVDVIRNTVTLGLVSGVYYWRAKTEEKHLLAADAKYREYHAWMAEHGLITAPLTRLGRLLWARRSALAR</sequence>
<feature type="transmembrane region" description="Helical" evidence="1">
    <location>
        <begin position="135"/>
        <end position="157"/>
    </location>
</feature>
<evidence type="ECO:0000256" key="1">
    <source>
        <dbReference type="SAM" id="Phobius"/>
    </source>
</evidence>
<dbReference type="AlphaFoldDB" id="A0A7Y0BLM1"/>
<dbReference type="EMBL" id="JABBGM010000001">
    <property type="protein sequence ID" value="NML92594.1"/>
    <property type="molecule type" value="Genomic_DNA"/>
</dbReference>
<keyword evidence="2" id="KW-0808">Transferase</keyword>
<evidence type="ECO:0000313" key="3">
    <source>
        <dbReference type="Proteomes" id="UP000583556"/>
    </source>
</evidence>
<feature type="transmembrane region" description="Helical" evidence="1">
    <location>
        <begin position="20"/>
        <end position="39"/>
    </location>
</feature>
<feature type="transmembrane region" description="Helical" evidence="1">
    <location>
        <begin position="108"/>
        <end position="129"/>
    </location>
</feature>
<comment type="caution">
    <text evidence="2">The sequence shown here is derived from an EMBL/GenBank/DDBJ whole genome shotgun (WGS) entry which is preliminary data.</text>
</comment>
<name>A0A7Y0BLM1_9SPHN</name>
<keyword evidence="1" id="KW-1133">Transmembrane helix</keyword>
<reference evidence="2 3" key="1">
    <citation type="submission" date="2020-04" db="EMBL/GenBank/DDBJ databases">
        <title>Novosphingobium sp. TW-4 isolated from soil.</title>
        <authorList>
            <person name="Dahal R.H."/>
            <person name="Chaudhary D.K."/>
        </authorList>
    </citation>
    <scope>NUCLEOTIDE SEQUENCE [LARGE SCALE GENOMIC DNA]</scope>
    <source>
        <strain evidence="2 3">TW-4</strain>
    </source>
</reference>
<keyword evidence="1" id="KW-0812">Transmembrane</keyword>
<dbReference type="RefSeq" id="WP_169491822.1">
    <property type="nucleotide sequence ID" value="NZ_JABBGM010000001.1"/>
</dbReference>
<feature type="transmembrane region" description="Helical" evidence="1">
    <location>
        <begin position="199"/>
        <end position="218"/>
    </location>
</feature>
<organism evidence="2 3">
    <name type="scientific">Novosphingobium olei</name>
    <dbReference type="NCBI Taxonomy" id="2728851"/>
    <lineage>
        <taxon>Bacteria</taxon>
        <taxon>Pseudomonadati</taxon>
        <taxon>Pseudomonadota</taxon>
        <taxon>Alphaproteobacteria</taxon>
        <taxon>Sphingomonadales</taxon>
        <taxon>Sphingomonadaceae</taxon>
        <taxon>Novosphingobium</taxon>
    </lineage>
</organism>
<protein>
    <submittedName>
        <fullName evidence="2">Protein-S-isoprenylcysteine methyltransferase</fullName>
    </submittedName>
</protein>
<dbReference type="GO" id="GO:0008168">
    <property type="term" value="F:methyltransferase activity"/>
    <property type="evidence" value="ECO:0007669"/>
    <property type="project" value="UniProtKB-KW"/>
</dbReference>
<dbReference type="GO" id="GO:0032259">
    <property type="term" value="P:methylation"/>
    <property type="evidence" value="ECO:0007669"/>
    <property type="project" value="UniProtKB-KW"/>
</dbReference>
<keyword evidence="3" id="KW-1185">Reference proteome</keyword>
<feature type="transmembrane region" description="Helical" evidence="1">
    <location>
        <begin position="265"/>
        <end position="291"/>
    </location>
</feature>
<accession>A0A7Y0BLM1</accession>
<keyword evidence="1" id="KW-0472">Membrane</keyword>
<feature type="transmembrane region" description="Helical" evidence="1">
    <location>
        <begin position="59"/>
        <end position="78"/>
    </location>
</feature>
<dbReference type="Gene3D" id="1.20.120.1630">
    <property type="match status" value="1"/>
</dbReference>